<dbReference type="InterPro" id="IPR004031">
    <property type="entry name" value="PMP22/EMP/MP20/Claudin"/>
</dbReference>
<dbReference type="PANTHER" id="PTHR21284">
    <property type="entry name" value="EG:80H7.2 PROTEIN"/>
    <property type="match status" value="1"/>
</dbReference>
<feature type="compositionally biased region" description="Basic residues" evidence="5">
    <location>
        <begin position="262"/>
        <end position="283"/>
    </location>
</feature>
<organism evidence="7 8">
    <name type="scientific">Dermatophagoides farinae</name>
    <name type="common">American house dust mite</name>
    <dbReference type="NCBI Taxonomy" id="6954"/>
    <lineage>
        <taxon>Eukaryota</taxon>
        <taxon>Metazoa</taxon>
        <taxon>Ecdysozoa</taxon>
        <taxon>Arthropoda</taxon>
        <taxon>Chelicerata</taxon>
        <taxon>Arachnida</taxon>
        <taxon>Acari</taxon>
        <taxon>Acariformes</taxon>
        <taxon>Sarcoptiformes</taxon>
        <taxon>Astigmata</taxon>
        <taxon>Psoroptidia</taxon>
        <taxon>Analgoidea</taxon>
        <taxon>Pyroglyphidae</taxon>
        <taxon>Dermatophagoidinae</taxon>
        <taxon>Dermatophagoides</taxon>
    </lineage>
</organism>
<evidence type="ECO:0000256" key="3">
    <source>
        <dbReference type="ARBA" id="ARBA00022989"/>
    </source>
</evidence>
<keyword evidence="3 6" id="KW-1133">Transmembrane helix</keyword>
<evidence type="ECO:0000256" key="1">
    <source>
        <dbReference type="ARBA" id="ARBA00004141"/>
    </source>
</evidence>
<feature type="transmembrane region" description="Helical" evidence="6">
    <location>
        <begin position="107"/>
        <end position="130"/>
    </location>
</feature>
<dbReference type="Gene3D" id="1.20.140.150">
    <property type="match status" value="1"/>
</dbReference>
<keyword evidence="2 6" id="KW-0812">Transmembrane</keyword>
<dbReference type="PANTHER" id="PTHR21284:SF12">
    <property type="entry name" value="EG:80H7.2 PROTEIN"/>
    <property type="match status" value="1"/>
</dbReference>
<dbReference type="OrthoDB" id="6140671at2759"/>
<gene>
    <name evidence="7" type="ORF">DERF_009312</name>
</gene>
<dbReference type="EMBL" id="ASGP02000004">
    <property type="protein sequence ID" value="KAH9510806.1"/>
    <property type="molecule type" value="Genomic_DNA"/>
</dbReference>
<dbReference type="AlphaFoldDB" id="A0A922HWG1"/>
<feature type="transmembrane region" description="Helical" evidence="6">
    <location>
        <begin position="25"/>
        <end position="51"/>
    </location>
</feature>
<comment type="caution">
    <text evidence="7">The sequence shown here is derived from an EMBL/GenBank/DDBJ whole genome shotgun (WGS) entry which is preliminary data.</text>
</comment>
<feature type="region of interest" description="Disordered" evidence="5">
    <location>
        <begin position="233"/>
        <end position="331"/>
    </location>
</feature>
<keyword evidence="4 6" id="KW-0472">Membrane</keyword>
<feature type="transmembrane region" description="Helical" evidence="6">
    <location>
        <begin position="186"/>
        <end position="207"/>
    </location>
</feature>
<dbReference type="GO" id="GO:0005918">
    <property type="term" value="C:septate junction"/>
    <property type="evidence" value="ECO:0007669"/>
    <property type="project" value="TreeGrafter"/>
</dbReference>
<evidence type="ECO:0000256" key="2">
    <source>
        <dbReference type="ARBA" id="ARBA00022692"/>
    </source>
</evidence>
<evidence type="ECO:0000313" key="7">
    <source>
        <dbReference type="EMBL" id="KAH9510806.1"/>
    </source>
</evidence>
<proteinExistence type="predicted"/>
<reference evidence="7" key="1">
    <citation type="submission" date="2013-05" db="EMBL/GenBank/DDBJ databases">
        <authorList>
            <person name="Yim A.K.Y."/>
            <person name="Chan T.F."/>
            <person name="Ji K.M."/>
            <person name="Liu X.Y."/>
            <person name="Zhou J.W."/>
            <person name="Li R.Q."/>
            <person name="Yang K.Y."/>
            <person name="Li J."/>
            <person name="Li M."/>
            <person name="Law P.T.W."/>
            <person name="Wu Y.L."/>
            <person name="Cai Z.L."/>
            <person name="Qin H."/>
            <person name="Bao Y."/>
            <person name="Leung R.K.K."/>
            <person name="Ng P.K.S."/>
            <person name="Zou J."/>
            <person name="Zhong X.J."/>
            <person name="Ran P.X."/>
            <person name="Zhong N.S."/>
            <person name="Liu Z.G."/>
            <person name="Tsui S.K.W."/>
        </authorList>
    </citation>
    <scope>NUCLEOTIDE SEQUENCE</scope>
    <source>
        <strain evidence="7">Derf</strain>
        <tissue evidence="7">Whole organism</tissue>
    </source>
</reference>
<dbReference type="GO" id="GO:0019991">
    <property type="term" value="P:septate junction assembly"/>
    <property type="evidence" value="ECO:0007669"/>
    <property type="project" value="TreeGrafter"/>
</dbReference>
<sequence>MSSVDGVSVVSEGPTMRKYRYRTSFLLITASYTGLIGLITIIIAFSSPYWLSSHKYTYSSFVRLGLWTFCFDHYKHPPYQYDETFTGCRWIYDPKYHNIRDWLQPGWFIFVQVMITFSILFSIAALMVISIPIMHFLIRYNVVMIGLGSLLKLLSAIFGFIGWLVFAIKHDVRSWLMNPRFNHLDWSFYLAILSTLINTSAAIMLAIEMRRARQKRQRFTNLVYNMHHPRSIGSGTTNGFETIPLKTPPQPPLSTTGPSPHYHSRQQHHHHHQQSHPHHHHHQQQGARSPIDSIHSSPYASISRFSQQQQQQQQQPMTPQSQTSSRQFTSV</sequence>
<dbReference type="Pfam" id="PF13903">
    <property type="entry name" value="Claudin_2"/>
    <property type="match status" value="1"/>
</dbReference>
<accession>A0A922HWG1</accession>
<evidence type="ECO:0000256" key="4">
    <source>
        <dbReference type="ARBA" id="ARBA00023136"/>
    </source>
</evidence>
<evidence type="ECO:0000256" key="5">
    <source>
        <dbReference type="SAM" id="MobiDB-lite"/>
    </source>
</evidence>
<evidence type="ECO:0000256" key="6">
    <source>
        <dbReference type="SAM" id="Phobius"/>
    </source>
</evidence>
<dbReference type="Proteomes" id="UP000790347">
    <property type="component" value="Unassembled WGS sequence"/>
</dbReference>
<name>A0A922HWG1_DERFA</name>
<keyword evidence="8" id="KW-1185">Reference proteome</keyword>
<protein>
    <submittedName>
        <fullName evidence="7">Uncharacterized protein</fullName>
    </submittedName>
</protein>
<dbReference type="GO" id="GO:0035151">
    <property type="term" value="P:regulation of tube size, open tracheal system"/>
    <property type="evidence" value="ECO:0007669"/>
    <property type="project" value="TreeGrafter"/>
</dbReference>
<reference evidence="7" key="2">
    <citation type="journal article" date="2022" name="Res Sq">
        <title>Comparative Genomics Reveals Insights into the Divergent Evolution of Astigmatic Mites and Household Pest Adaptations.</title>
        <authorList>
            <person name="Xiong Q."/>
            <person name="Wan A.T.-Y."/>
            <person name="Liu X.-Y."/>
            <person name="Fung C.S.-H."/>
            <person name="Xiao X."/>
            <person name="Malainual N."/>
            <person name="Hou J."/>
            <person name="Wang L."/>
            <person name="Wang M."/>
            <person name="Yang K."/>
            <person name="Cui Y."/>
            <person name="Leung E."/>
            <person name="Nong W."/>
            <person name="Shin S.-K."/>
            <person name="Au S."/>
            <person name="Jeong K.Y."/>
            <person name="Chew F.T."/>
            <person name="Hui J."/>
            <person name="Leung T.F."/>
            <person name="Tungtrongchitr A."/>
            <person name="Zhong N."/>
            <person name="Liu Z."/>
            <person name="Tsui S."/>
        </authorList>
    </citation>
    <scope>NUCLEOTIDE SEQUENCE</scope>
    <source>
        <strain evidence="7">Derf</strain>
        <tissue evidence="7">Whole organism</tissue>
    </source>
</reference>
<evidence type="ECO:0000313" key="8">
    <source>
        <dbReference type="Proteomes" id="UP000790347"/>
    </source>
</evidence>
<comment type="subcellular location">
    <subcellularLocation>
        <location evidence="1">Membrane</location>
        <topology evidence="1">Multi-pass membrane protein</topology>
    </subcellularLocation>
</comment>
<feature type="compositionally biased region" description="Low complexity" evidence="5">
    <location>
        <begin position="303"/>
        <end position="331"/>
    </location>
</feature>
<dbReference type="GO" id="GO:0016020">
    <property type="term" value="C:membrane"/>
    <property type="evidence" value="ECO:0007669"/>
    <property type="project" value="UniProtKB-SubCell"/>
</dbReference>
<feature type="transmembrane region" description="Helical" evidence="6">
    <location>
        <begin position="142"/>
        <end position="166"/>
    </location>
</feature>